<reference evidence="4" key="1">
    <citation type="submission" date="2016-03" db="EMBL/GenBank/DDBJ databases">
        <title>Mechanisms controlling the formation of the plant cell surface in tip-growing cells are functionally conserved among land plants.</title>
        <authorList>
            <person name="Honkanen S."/>
            <person name="Jones V.A."/>
            <person name="Morieri G."/>
            <person name="Champion C."/>
            <person name="Hetherington A.J."/>
            <person name="Kelly S."/>
            <person name="Saint-Marcoux D."/>
            <person name="Proust H."/>
            <person name="Prescott H."/>
            <person name="Dolan L."/>
        </authorList>
    </citation>
    <scope>NUCLEOTIDE SEQUENCE [LARGE SCALE GENOMIC DNA]</scope>
    <source>
        <tissue evidence="4">Whole gametophyte</tissue>
    </source>
</reference>
<dbReference type="InterPro" id="IPR013766">
    <property type="entry name" value="Thioredoxin_domain"/>
</dbReference>
<keyword evidence="5" id="KW-1185">Reference proteome</keyword>
<comment type="similarity">
    <text evidence="1">Belongs to the thioredoxin family.</text>
</comment>
<dbReference type="Pfam" id="PF00085">
    <property type="entry name" value="Thioredoxin"/>
    <property type="match status" value="1"/>
</dbReference>
<feature type="region of interest" description="Disordered" evidence="2">
    <location>
        <begin position="262"/>
        <end position="289"/>
    </location>
</feature>
<accession>A0A176VCP7</accession>
<comment type="caution">
    <text evidence="4">The sequence shown here is derived from an EMBL/GenBank/DDBJ whole genome shotgun (WGS) entry which is preliminary data.</text>
</comment>
<evidence type="ECO:0000259" key="3">
    <source>
        <dbReference type="PROSITE" id="PS51352"/>
    </source>
</evidence>
<sequence length="289" mass="30463">MVIAVEASLVHQQVSSWAELGGRVREGRSARDGTRSSVSIGASPSFSAGGGRVCVARVGECCSRTSRLGSQHVGSLTPFESRAVASHGNSIVGVTAARSVNAAIAETDGPDLKWWEKGSAPNIHDVHSTQEFLDALSGAGNKLVVVEFFATWCGSCRALYPKFCKLAEQYSDAHFIKVNFDENKPMCKSLNIKVLPFFHIYKGAAGKLDGFSCSLSKLQKLKDAIATHYGDSDEGSEGIDVAAILQGEDLRSPAVSDVTVLDTKADQSQDGQAGKNAASAQDVVSVTGP</sequence>
<feature type="domain" description="Thioredoxin" evidence="3">
    <location>
        <begin position="98"/>
        <end position="230"/>
    </location>
</feature>
<dbReference type="InterPro" id="IPR017937">
    <property type="entry name" value="Thioredoxin_CS"/>
</dbReference>
<dbReference type="GO" id="GO:0045454">
    <property type="term" value="P:cell redox homeostasis"/>
    <property type="evidence" value="ECO:0007669"/>
    <property type="project" value="TreeGrafter"/>
</dbReference>
<dbReference type="PROSITE" id="PS51352">
    <property type="entry name" value="THIOREDOXIN_2"/>
    <property type="match status" value="1"/>
</dbReference>
<dbReference type="InterPro" id="IPR036249">
    <property type="entry name" value="Thioredoxin-like_sf"/>
</dbReference>
<dbReference type="PANTHER" id="PTHR43601:SF32">
    <property type="entry name" value="THIOREDOXIN-LIKE 2-2, CHLOROPLASTIC"/>
    <property type="match status" value="1"/>
</dbReference>
<feature type="compositionally biased region" description="Polar residues" evidence="2">
    <location>
        <begin position="278"/>
        <end position="289"/>
    </location>
</feature>
<organism evidence="4 5">
    <name type="scientific">Marchantia polymorpha subsp. ruderalis</name>
    <dbReference type="NCBI Taxonomy" id="1480154"/>
    <lineage>
        <taxon>Eukaryota</taxon>
        <taxon>Viridiplantae</taxon>
        <taxon>Streptophyta</taxon>
        <taxon>Embryophyta</taxon>
        <taxon>Marchantiophyta</taxon>
        <taxon>Marchantiopsida</taxon>
        <taxon>Marchantiidae</taxon>
        <taxon>Marchantiales</taxon>
        <taxon>Marchantiaceae</taxon>
        <taxon>Marchantia</taxon>
    </lineage>
</organism>
<dbReference type="SUPFAM" id="SSF52833">
    <property type="entry name" value="Thioredoxin-like"/>
    <property type="match status" value="1"/>
</dbReference>
<dbReference type="AlphaFoldDB" id="A0A176VCP7"/>
<evidence type="ECO:0000256" key="1">
    <source>
        <dbReference type="ARBA" id="ARBA00008987"/>
    </source>
</evidence>
<name>A0A176VCP7_MARPO</name>
<evidence type="ECO:0000313" key="4">
    <source>
        <dbReference type="EMBL" id="OAE18679.1"/>
    </source>
</evidence>
<dbReference type="Gene3D" id="3.40.30.10">
    <property type="entry name" value="Glutaredoxin"/>
    <property type="match status" value="1"/>
</dbReference>
<protein>
    <recommendedName>
        <fullName evidence="3">Thioredoxin domain-containing protein</fullName>
    </recommendedName>
</protein>
<dbReference type="EMBL" id="LVLJ01004024">
    <property type="protein sequence ID" value="OAE18679.1"/>
    <property type="molecule type" value="Genomic_DNA"/>
</dbReference>
<dbReference type="PANTHER" id="PTHR43601">
    <property type="entry name" value="THIOREDOXIN, MITOCHONDRIAL"/>
    <property type="match status" value="1"/>
</dbReference>
<dbReference type="Proteomes" id="UP000077202">
    <property type="component" value="Unassembled WGS sequence"/>
</dbReference>
<dbReference type="CDD" id="cd02947">
    <property type="entry name" value="TRX_family"/>
    <property type="match status" value="1"/>
</dbReference>
<proteinExistence type="inferred from homology"/>
<dbReference type="PROSITE" id="PS00194">
    <property type="entry name" value="THIOREDOXIN_1"/>
    <property type="match status" value="1"/>
</dbReference>
<dbReference type="GO" id="GO:0009507">
    <property type="term" value="C:chloroplast"/>
    <property type="evidence" value="ECO:0007669"/>
    <property type="project" value="TreeGrafter"/>
</dbReference>
<evidence type="ECO:0000313" key="5">
    <source>
        <dbReference type="Proteomes" id="UP000077202"/>
    </source>
</evidence>
<gene>
    <name evidence="4" type="ORF">AXG93_4448s1140</name>
</gene>
<evidence type="ECO:0000256" key="2">
    <source>
        <dbReference type="SAM" id="MobiDB-lite"/>
    </source>
</evidence>